<proteinExistence type="predicted"/>
<accession>A0ABY3TUT4</accession>
<geneLocation type="plasmid" evidence="1 2">
    <name>unnamed</name>
</geneLocation>
<protein>
    <recommendedName>
        <fullName evidence="3">DUF222 domain-containing protein</fullName>
    </recommendedName>
</protein>
<keyword evidence="1" id="KW-0614">Plasmid</keyword>
<dbReference type="RefSeq" id="WP_240180715.1">
    <property type="nucleotide sequence ID" value="NZ_CP092363.2"/>
</dbReference>
<evidence type="ECO:0000313" key="1">
    <source>
        <dbReference type="EMBL" id="ULN44711.1"/>
    </source>
</evidence>
<sequence>MKITCHPDDVVWVINELHAVAEAVRTYGDLGRTGVDQPRLEGLPTQLYLLAAAVEAQMRALLHTDQLCASRLFRALPSLDDPPRSVMHFDLTAADTVVVSAVSTEICIAELSDAHQRLIAATKRLRTSLQSQAMAPLYESLDNEAEQLRLFVAAFA</sequence>
<evidence type="ECO:0008006" key="3">
    <source>
        <dbReference type="Google" id="ProtNLM"/>
    </source>
</evidence>
<dbReference type="Proteomes" id="UP001055337">
    <property type="component" value="Plasmid unnamed"/>
</dbReference>
<name>A0ABY3TUT4_9MYCO</name>
<dbReference type="EMBL" id="CP092363">
    <property type="protein sequence ID" value="ULN44711.1"/>
    <property type="molecule type" value="Genomic_DNA"/>
</dbReference>
<gene>
    <name evidence="1" type="ORF">MI149_29905</name>
</gene>
<evidence type="ECO:0000313" key="2">
    <source>
        <dbReference type="Proteomes" id="UP001055337"/>
    </source>
</evidence>
<reference evidence="1" key="1">
    <citation type="submission" date="2022-08" db="EMBL/GenBank/DDBJ databases">
        <title>Whole genome sequencing of non-tuberculosis mycobacteria type-strains.</title>
        <authorList>
            <person name="Igarashi Y."/>
            <person name="Osugi A."/>
            <person name="Mitarai S."/>
        </authorList>
    </citation>
    <scope>NUCLEOTIDE SEQUENCE</scope>
    <source>
        <strain evidence="1">JCM 16369</strain>
    </source>
</reference>
<keyword evidence="2" id="KW-1185">Reference proteome</keyword>
<organism evidence="1 2">
    <name type="scientific">Mycolicibacterium crocinum</name>
    <dbReference type="NCBI Taxonomy" id="388459"/>
    <lineage>
        <taxon>Bacteria</taxon>
        <taxon>Bacillati</taxon>
        <taxon>Actinomycetota</taxon>
        <taxon>Actinomycetes</taxon>
        <taxon>Mycobacteriales</taxon>
        <taxon>Mycobacteriaceae</taxon>
        <taxon>Mycolicibacterium</taxon>
    </lineage>
</organism>